<evidence type="ECO:0000313" key="1">
    <source>
        <dbReference type="EMBL" id="MBB4771870.1"/>
    </source>
</evidence>
<dbReference type="EMBL" id="JACHMV010000001">
    <property type="protein sequence ID" value="MBB4771870.1"/>
    <property type="molecule type" value="Genomic_DNA"/>
</dbReference>
<proteinExistence type="predicted"/>
<organism evidence="1 2">
    <name type="scientific">Actinomadura livida</name>
    <dbReference type="NCBI Taxonomy" id="79909"/>
    <lineage>
        <taxon>Bacteria</taxon>
        <taxon>Bacillati</taxon>
        <taxon>Actinomycetota</taxon>
        <taxon>Actinomycetes</taxon>
        <taxon>Streptosporangiales</taxon>
        <taxon>Thermomonosporaceae</taxon>
        <taxon>Actinomadura</taxon>
    </lineage>
</organism>
<dbReference type="Proteomes" id="UP000549343">
    <property type="component" value="Unassembled WGS sequence"/>
</dbReference>
<protein>
    <submittedName>
        <fullName evidence="1">Uncharacterized protein</fullName>
    </submittedName>
</protein>
<sequence>MINVLRPGRELLNQRLFGLLDVRSTAIQG</sequence>
<dbReference type="AlphaFoldDB" id="A0A7W7I7H8"/>
<name>A0A7W7I7H8_9ACTN</name>
<gene>
    <name evidence="1" type="ORF">F4557_000288</name>
</gene>
<reference evidence="1 2" key="1">
    <citation type="submission" date="2020-08" db="EMBL/GenBank/DDBJ databases">
        <title>Sequencing the genomes of 1000 actinobacteria strains.</title>
        <authorList>
            <person name="Klenk H.-P."/>
        </authorList>
    </citation>
    <scope>NUCLEOTIDE SEQUENCE [LARGE SCALE GENOMIC DNA]</scope>
    <source>
        <strain evidence="1 2">DSM 44772</strain>
    </source>
</reference>
<accession>A0A7W7I7H8</accession>
<evidence type="ECO:0000313" key="2">
    <source>
        <dbReference type="Proteomes" id="UP000549343"/>
    </source>
</evidence>
<comment type="caution">
    <text evidence="1">The sequence shown here is derived from an EMBL/GenBank/DDBJ whole genome shotgun (WGS) entry which is preliminary data.</text>
</comment>